<evidence type="ECO:0000256" key="3">
    <source>
        <dbReference type="ARBA" id="ARBA00023054"/>
    </source>
</evidence>
<keyword evidence="3" id="KW-0175">Coiled coil</keyword>
<keyword evidence="5" id="KW-0964">Secreted</keyword>
<keyword evidence="9" id="KW-0969">Cilium</keyword>
<comment type="function">
    <text evidence="5">Required for morphogenesis and for the elongation of the flagellar filament by facilitating polymerization of the flagellin monomers at the tip of growing filament. Forms a capping structure, which prevents flagellin subunits (transported through the central channel of the flagellum) from leaking out without polymerization at the distal end.</text>
</comment>
<feature type="domain" description="Flagellar hook-associated protein 2 N-terminal" evidence="7">
    <location>
        <begin position="10"/>
        <end position="110"/>
    </location>
</feature>
<dbReference type="InterPro" id="IPR040026">
    <property type="entry name" value="FliD"/>
</dbReference>
<sequence length="482" mass="51639">MSISSLGVGSGLDLESLVEQLLQSERGPKTQRLDERDESLSDEISAVGQVKSKLSEFEDAIKELQQEGNLSGREPTIENPSEDNDVLSANPSTAALPGTYEIAVTQLAQGSRIETANAVDGGFASSDDVVLTSGTADITFKIGDTDDTFTLSISEGTTLAELREQINNDENNFGVQANIINTGTADGGARLVFTSDITGVGNDLQIVNNSDIAELNRISTTDSSESSTLLSPIKNAANAIAVVDGIEVQSDTNKFENTIQSVRFDVKELSDQDTNGDPIASRLIIGFDAEGLEEKITEFVDKFNELNDDLARLTSYGESDLEEDGALAGDSTVRGIQSGLANILSSNVSDSLIGSLFALGIELTSEGKLEISTTDFGLGSGADRLENALNDNFDDIDKLFNGEGGIASRILEFTEQYTQSSGILSSREDNIKDLQDVVTSDRERFEIRMISFEQTLRSRYLSLDSTVARLQQTGNALFAALS</sequence>
<dbReference type="InterPro" id="IPR010810">
    <property type="entry name" value="Flagellin_hook_IN_motif"/>
</dbReference>
<reference evidence="9 10" key="1">
    <citation type="submission" date="2023-09" db="EMBL/GenBank/DDBJ databases">
        <authorList>
            <person name="Rey-Velasco X."/>
        </authorList>
    </citation>
    <scope>NUCLEOTIDE SEQUENCE [LARGE SCALE GENOMIC DNA]</scope>
    <source>
        <strain evidence="9 10">P117</strain>
    </source>
</reference>
<comment type="subcellular location">
    <subcellularLocation>
        <location evidence="5">Secreted</location>
    </subcellularLocation>
    <subcellularLocation>
        <location evidence="5">Bacterial flagellum</location>
    </subcellularLocation>
</comment>
<dbReference type="EMBL" id="JAVRHX010000001">
    <property type="protein sequence ID" value="MDT0593798.1"/>
    <property type="molecule type" value="Genomic_DNA"/>
</dbReference>
<evidence type="ECO:0000256" key="4">
    <source>
        <dbReference type="ARBA" id="ARBA00023143"/>
    </source>
</evidence>
<name>A0ABU2ZP16_9ALTE</name>
<protein>
    <recommendedName>
        <fullName evidence="5">Flagellar hook-associated protein 2</fullName>
        <shortName evidence="5">HAP2</shortName>
    </recommendedName>
    <alternativeName>
        <fullName evidence="5">Flagellar cap protein</fullName>
    </alternativeName>
</protein>
<keyword evidence="4 5" id="KW-0975">Bacterial flagellum</keyword>
<keyword evidence="9" id="KW-0966">Cell projection</keyword>
<dbReference type="Pfam" id="PF07196">
    <property type="entry name" value="Flagellin_IN"/>
    <property type="match status" value="1"/>
</dbReference>
<dbReference type="PANTHER" id="PTHR30288:SF0">
    <property type="entry name" value="FLAGELLAR HOOK-ASSOCIATED PROTEIN 2"/>
    <property type="match status" value="1"/>
</dbReference>
<organism evidence="9 10">
    <name type="scientific">Glaciecola petra</name>
    <dbReference type="NCBI Taxonomy" id="3075602"/>
    <lineage>
        <taxon>Bacteria</taxon>
        <taxon>Pseudomonadati</taxon>
        <taxon>Pseudomonadota</taxon>
        <taxon>Gammaproteobacteria</taxon>
        <taxon>Alteromonadales</taxon>
        <taxon>Alteromonadaceae</taxon>
        <taxon>Glaciecola</taxon>
    </lineage>
</organism>
<keyword evidence="10" id="KW-1185">Reference proteome</keyword>
<comment type="subunit">
    <text evidence="2 5">Homopentamer.</text>
</comment>
<evidence type="ECO:0000256" key="5">
    <source>
        <dbReference type="RuleBase" id="RU362066"/>
    </source>
</evidence>
<evidence type="ECO:0000256" key="6">
    <source>
        <dbReference type="SAM" id="MobiDB-lite"/>
    </source>
</evidence>
<evidence type="ECO:0000256" key="2">
    <source>
        <dbReference type="ARBA" id="ARBA00011255"/>
    </source>
</evidence>
<evidence type="ECO:0000259" key="7">
    <source>
        <dbReference type="Pfam" id="PF02465"/>
    </source>
</evidence>
<dbReference type="Proteomes" id="UP001253545">
    <property type="component" value="Unassembled WGS sequence"/>
</dbReference>
<evidence type="ECO:0000313" key="10">
    <source>
        <dbReference type="Proteomes" id="UP001253545"/>
    </source>
</evidence>
<evidence type="ECO:0000259" key="8">
    <source>
        <dbReference type="Pfam" id="PF07195"/>
    </source>
</evidence>
<gene>
    <name evidence="9" type="primary">fliD</name>
    <name evidence="9" type="ORF">RM552_02930</name>
</gene>
<comment type="similarity">
    <text evidence="1 5">Belongs to the FliD family.</text>
</comment>
<dbReference type="Pfam" id="PF02465">
    <property type="entry name" value="FliD_N"/>
    <property type="match status" value="1"/>
</dbReference>
<comment type="caution">
    <text evidence="9">The sequence shown here is derived from an EMBL/GenBank/DDBJ whole genome shotgun (WGS) entry which is preliminary data.</text>
</comment>
<feature type="region of interest" description="Disordered" evidence="6">
    <location>
        <begin position="66"/>
        <end position="93"/>
    </location>
</feature>
<evidence type="ECO:0000313" key="9">
    <source>
        <dbReference type="EMBL" id="MDT0593798.1"/>
    </source>
</evidence>
<dbReference type="InterPro" id="IPR003481">
    <property type="entry name" value="FliD_N"/>
</dbReference>
<keyword evidence="9" id="KW-0282">Flagellum</keyword>
<dbReference type="PANTHER" id="PTHR30288">
    <property type="entry name" value="FLAGELLAR CAP/ASSEMBLY PROTEIN FLID"/>
    <property type="match status" value="1"/>
</dbReference>
<accession>A0ABU2ZP16</accession>
<dbReference type="Pfam" id="PF07195">
    <property type="entry name" value="FliD_C"/>
    <property type="match status" value="1"/>
</dbReference>
<dbReference type="InterPro" id="IPR010809">
    <property type="entry name" value="FliD_C"/>
</dbReference>
<dbReference type="RefSeq" id="WP_311367295.1">
    <property type="nucleotide sequence ID" value="NZ_JAVRHX010000001.1"/>
</dbReference>
<evidence type="ECO:0000256" key="1">
    <source>
        <dbReference type="ARBA" id="ARBA00009764"/>
    </source>
</evidence>
<feature type="domain" description="Flagellar hook-associated protein 2 C-terminal" evidence="8">
    <location>
        <begin position="236"/>
        <end position="472"/>
    </location>
</feature>
<proteinExistence type="inferred from homology"/>